<gene>
    <name evidence="3" type="primary">LOC113603341</name>
</gene>
<organism evidence="2 3">
    <name type="scientific">Acinonyx jubatus</name>
    <name type="common">Cheetah</name>
    <dbReference type="NCBI Taxonomy" id="32536"/>
    <lineage>
        <taxon>Eukaryota</taxon>
        <taxon>Metazoa</taxon>
        <taxon>Chordata</taxon>
        <taxon>Craniata</taxon>
        <taxon>Vertebrata</taxon>
        <taxon>Euteleostomi</taxon>
        <taxon>Mammalia</taxon>
        <taxon>Eutheria</taxon>
        <taxon>Laurasiatheria</taxon>
        <taxon>Carnivora</taxon>
        <taxon>Feliformia</taxon>
        <taxon>Felidae</taxon>
        <taxon>Felinae</taxon>
        <taxon>Acinonyx</taxon>
    </lineage>
</organism>
<evidence type="ECO:0000256" key="1">
    <source>
        <dbReference type="SAM" id="MobiDB-lite"/>
    </source>
</evidence>
<proteinExistence type="predicted"/>
<name>A0A6J2AEU4_ACIJB</name>
<protein>
    <submittedName>
        <fullName evidence="3">Uncharacterized protein LOC113603341</fullName>
    </submittedName>
</protein>
<dbReference type="GeneID" id="113603341"/>
<feature type="region of interest" description="Disordered" evidence="1">
    <location>
        <begin position="201"/>
        <end position="266"/>
    </location>
</feature>
<dbReference type="RefSeq" id="XP_026928467.1">
    <property type="nucleotide sequence ID" value="XM_027072666.2"/>
</dbReference>
<sequence>MGPAERIRKTGGETEAPPGLAAATDRAIWPSVATAAPGPWGLCIRCLAQFSRCLAGSGRRRSQRVAGWDSSLGLSASPSSSVQTALPPTVPYDFYNRLAKGCLLLARSGKPRPRVKGNIQASLLHLDGGVWFLGSPLCAPGVGRLGSRGLQRARVGPRPRPLLESVSRCQEALPGRQWEQRPLLLVLLPCLPLSEPGPPPGAWGGGGYGTPSGASESLPEPCPPVGARSSKGGALRKAEAPLSGPTGNGRQVVQPSRLGSAGVPGHPARPSLVRHCHPLSDTAHKCWALFCWHKCVIHSCAFTPPHRSHV</sequence>
<dbReference type="Proteomes" id="UP001652583">
    <property type="component" value="Chromosome B1"/>
</dbReference>
<evidence type="ECO:0000313" key="2">
    <source>
        <dbReference type="Proteomes" id="UP001652583"/>
    </source>
</evidence>
<dbReference type="AlphaFoldDB" id="A0A6J2AEU4"/>
<evidence type="ECO:0000313" key="3">
    <source>
        <dbReference type="RefSeq" id="XP_026928467.1"/>
    </source>
</evidence>
<dbReference type="KEGG" id="aju:113603341"/>
<reference evidence="3" key="1">
    <citation type="submission" date="2025-08" db="UniProtKB">
        <authorList>
            <consortium name="RefSeq"/>
        </authorList>
    </citation>
    <scope>IDENTIFICATION</scope>
    <source>
        <tissue evidence="3">Blood</tissue>
    </source>
</reference>
<accession>A0A6J2AEU4</accession>
<keyword evidence="2" id="KW-1185">Reference proteome</keyword>